<evidence type="ECO:0000259" key="1">
    <source>
        <dbReference type="Pfam" id="PF01048"/>
    </source>
</evidence>
<dbReference type="PANTHER" id="PTHR43691">
    <property type="entry name" value="URIDINE PHOSPHORYLASE"/>
    <property type="match status" value="1"/>
</dbReference>
<dbReference type="Gene3D" id="3.40.50.1580">
    <property type="entry name" value="Nucleoside phosphorylase domain"/>
    <property type="match status" value="1"/>
</dbReference>
<dbReference type="GO" id="GO:0006218">
    <property type="term" value="P:uridine catabolic process"/>
    <property type="evidence" value="ECO:0007669"/>
    <property type="project" value="TreeGrafter"/>
</dbReference>
<evidence type="ECO:0000313" key="5">
    <source>
        <dbReference type="Proteomes" id="UP001150062"/>
    </source>
</evidence>
<protein>
    <submittedName>
        <fullName evidence="2">Uridine phosphorylase</fullName>
    </submittedName>
</protein>
<dbReference type="EMBL" id="JANTQA010000015">
    <property type="protein sequence ID" value="KAJ3448224.1"/>
    <property type="molecule type" value="Genomic_DNA"/>
</dbReference>
<keyword evidence="5" id="KW-1185">Reference proteome</keyword>
<accession>A0AAV8A7K2</accession>
<dbReference type="Proteomes" id="UP001146793">
    <property type="component" value="Unassembled WGS sequence"/>
</dbReference>
<name>A0AAV8A7K2_9EUKA</name>
<feature type="domain" description="Nucleoside phosphorylase" evidence="1">
    <location>
        <begin position="47"/>
        <end position="267"/>
    </location>
</feature>
<dbReference type="InterPro" id="IPR000845">
    <property type="entry name" value="Nucleoside_phosphorylase_d"/>
</dbReference>
<organism evidence="2 4">
    <name type="scientific">Anaeramoeba flamelloides</name>
    <dbReference type="NCBI Taxonomy" id="1746091"/>
    <lineage>
        <taxon>Eukaryota</taxon>
        <taxon>Metamonada</taxon>
        <taxon>Anaeramoebidae</taxon>
        <taxon>Anaeramoeba</taxon>
    </lineage>
</organism>
<dbReference type="GO" id="GO:0005829">
    <property type="term" value="C:cytosol"/>
    <property type="evidence" value="ECO:0007669"/>
    <property type="project" value="TreeGrafter"/>
</dbReference>
<dbReference type="PANTHER" id="PTHR43691:SF14">
    <property type="entry name" value="URIDINE PHOSPHORYLASE"/>
    <property type="match status" value="1"/>
</dbReference>
<evidence type="ECO:0000313" key="3">
    <source>
        <dbReference type="EMBL" id="KAJ6243719.1"/>
    </source>
</evidence>
<dbReference type="GO" id="GO:0004850">
    <property type="term" value="F:uridine phosphorylase activity"/>
    <property type="evidence" value="ECO:0007669"/>
    <property type="project" value="TreeGrafter"/>
</dbReference>
<reference evidence="2" key="2">
    <citation type="submission" date="2022-08" db="EMBL/GenBank/DDBJ databases">
        <title>Novel sulphate-reducing endosymbionts in the free-living metamonad Anaeramoeba.</title>
        <authorList>
            <person name="Jerlstrom-Hultqvist J."/>
            <person name="Cepicka I."/>
            <person name="Gallot-Lavallee L."/>
            <person name="Salas-Leiva D."/>
            <person name="Curtis B.A."/>
            <person name="Zahonova K."/>
            <person name="Pipaliya S."/>
            <person name="Dacks J."/>
            <person name="Roger A.J."/>
        </authorList>
    </citation>
    <scope>NUCLEOTIDE SEQUENCE</scope>
    <source>
        <strain evidence="2">Busselton2</strain>
    </source>
</reference>
<dbReference type="InterPro" id="IPR035994">
    <property type="entry name" value="Nucleoside_phosphorylase_sf"/>
</dbReference>
<dbReference type="EMBL" id="JAOAOG010000168">
    <property type="protein sequence ID" value="KAJ6243719.1"/>
    <property type="molecule type" value="Genomic_DNA"/>
</dbReference>
<dbReference type="CDD" id="cd17769">
    <property type="entry name" value="NP_TgUP-like"/>
    <property type="match status" value="1"/>
</dbReference>
<dbReference type="AlphaFoldDB" id="A0AAV8A7K2"/>
<dbReference type="Pfam" id="PF01048">
    <property type="entry name" value="PNP_UDP_1"/>
    <property type="match status" value="1"/>
</dbReference>
<dbReference type="Proteomes" id="UP001150062">
    <property type="component" value="Unassembled WGS sequence"/>
</dbReference>
<evidence type="ECO:0000313" key="4">
    <source>
        <dbReference type="Proteomes" id="UP001146793"/>
    </source>
</evidence>
<evidence type="ECO:0000313" key="2">
    <source>
        <dbReference type="EMBL" id="KAJ3448224.1"/>
    </source>
</evidence>
<reference evidence="3" key="1">
    <citation type="submission" date="2022-08" db="EMBL/GenBank/DDBJ databases">
        <title>Novel sulfate-reducing endosymbionts in the free-living metamonad Anaeramoeba.</title>
        <authorList>
            <person name="Jerlstrom-Hultqvist J."/>
            <person name="Cepicka I."/>
            <person name="Gallot-Lavallee L."/>
            <person name="Salas-Leiva D."/>
            <person name="Curtis B.A."/>
            <person name="Zahonova K."/>
            <person name="Pipaliya S."/>
            <person name="Dacks J."/>
            <person name="Roger A.J."/>
        </authorList>
    </citation>
    <scope>NUCLEOTIDE SEQUENCE</scope>
    <source>
        <strain evidence="3">Schooner1</strain>
    </source>
</reference>
<sequence length="331" mass="37443">MTENKQEKEEKKNFGKHIADVDSVDLPIDQEGRIYHIGLKKGELANRILTVGDPGRAGRISKQLDKVCFEFQSNRGYYTYTGLKNGVPISIVATGMGFPLVDFMVRESAEIVDGDMVFLRFGTCGVVREDIPIGNIVISTSSIMGRRDYNLVERQIKERDNSESNESYENKWGQNKVFPYEISEEPILANEKLCDLLEECLGNNLGKEKVSKGLNLSADSFYSTQGRKVSTFFDHNQGFVEMVQKKFPDFTTMEMETYIYFHLAKSCVKKNIYASAACIALAQRISGKFLKNSIRIEREKVGGLSCLEALSKMPLEKEMSGKHCVWETKEN</sequence>
<comment type="caution">
    <text evidence="2">The sequence shown here is derived from an EMBL/GenBank/DDBJ whole genome shotgun (WGS) entry which is preliminary data.</text>
</comment>
<dbReference type="SUPFAM" id="SSF53167">
    <property type="entry name" value="Purine and uridine phosphorylases"/>
    <property type="match status" value="1"/>
</dbReference>
<gene>
    <name evidence="2" type="ORF">M0812_00701</name>
    <name evidence="3" type="ORF">M0813_22159</name>
</gene>
<proteinExistence type="predicted"/>